<evidence type="ECO:0000313" key="12">
    <source>
        <dbReference type="EMBL" id="MFD2514871.1"/>
    </source>
</evidence>
<feature type="signal peptide" evidence="10">
    <location>
        <begin position="1"/>
        <end position="28"/>
    </location>
</feature>
<dbReference type="InterPro" id="IPR006260">
    <property type="entry name" value="TonB/TolA_C"/>
</dbReference>
<evidence type="ECO:0000256" key="5">
    <source>
        <dbReference type="ARBA" id="ARBA00022519"/>
    </source>
</evidence>
<dbReference type="PROSITE" id="PS52015">
    <property type="entry name" value="TONB_CTD"/>
    <property type="match status" value="1"/>
</dbReference>
<evidence type="ECO:0000256" key="2">
    <source>
        <dbReference type="ARBA" id="ARBA00006555"/>
    </source>
</evidence>
<dbReference type="Proteomes" id="UP001597544">
    <property type="component" value="Unassembled WGS sequence"/>
</dbReference>
<keyword evidence="10" id="KW-0732">Signal</keyword>
<reference evidence="13" key="1">
    <citation type="journal article" date="2019" name="Int. J. Syst. Evol. Microbiol.">
        <title>The Global Catalogue of Microorganisms (GCM) 10K type strain sequencing project: providing services to taxonomists for standard genome sequencing and annotation.</title>
        <authorList>
            <consortium name="The Broad Institute Genomics Platform"/>
            <consortium name="The Broad Institute Genome Sequencing Center for Infectious Disease"/>
            <person name="Wu L."/>
            <person name="Ma J."/>
        </authorList>
    </citation>
    <scope>NUCLEOTIDE SEQUENCE [LARGE SCALE GENOMIC DNA]</scope>
    <source>
        <strain evidence="13">KCTC 42498</strain>
    </source>
</reference>
<keyword evidence="3" id="KW-0813">Transport</keyword>
<comment type="similarity">
    <text evidence="2">Belongs to the TonB family.</text>
</comment>
<dbReference type="PANTHER" id="PTHR33446:SF2">
    <property type="entry name" value="PROTEIN TONB"/>
    <property type="match status" value="1"/>
</dbReference>
<evidence type="ECO:0000256" key="4">
    <source>
        <dbReference type="ARBA" id="ARBA00022475"/>
    </source>
</evidence>
<evidence type="ECO:0000256" key="10">
    <source>
        <dbReference type="SAM" id="SignalP"/>
    </source>
</evidence>
<comment type="subcellular location">
    <subcellularLocation>
        <location evidence="1">Cell inner membrane</location>
        <topology evidence="1">Single-pass membrane protein</topology>
        <orientation evidence="1">Periplasmic side</orientation>
    </subcellularLocation>
</comment>
<keyword evidence="9" id="KW-0472">Membrane</keyword>
<name>A0ABW5IMN3_9BACT</name>
<dbReference type="InterPro" id="IPR037682">
    <property type="entry name" value="TonB_C"/>
</dbReference>
<keyword evidence="4" id="KW-1003">Cell membrane</keyword>
<keyword evidence="6" id="KW-0812">Transmembrane</keyword>
<dbReference type="EMBL" id="JBHULU010000020">
    <property type="protein sequence ID" value="MFD2514871.1"/>
    <property type="molecule type" value="Genomic_DNA"/>
</dbReference>
<dbReference type="PANTHER" id="PTHR33446">
    <property type="entry name" value="PROTEIN TONB-RELATED"/>
    <property type="match status" value="1"/>
</dbReference>
<feature type="domain" description="TonB C-terminal" evidence="11">
    <location>
        <begin position="49"/>
        <end position="146"/>
    </location>
</feature>
<dbReference type="SUPFAM" id="SSF74653">
    <property type="entry name" value="TolA/TonB C-terminal domain"/>
    <property type="match status" value="1"/>
</dbReference>
<evidence type="ECO:0000256" key="8">
    <source>
        <dbReference type="ARBA" id="ARBA00022989"/>
    </source>
</evidence>
<organism evidence="12 13">
    <name type="scientific">Pontibacter locisalis</name>
    <dbReference type="NCBI Taxonomy" id="1719035"/>
    <lineage>
        <taxon>Bacteria</taxon>
        <taxon>Pseudomonadati</taxon>
        <taxon>Bacteroidota</taxon>
        <taxon>Cytophagia</taxon>
        <taxon>Cytophagales</taxon>
        <taxon>Hymenobacteraceae</taxon>
        <taxon>Pontibacter</taxon>
    </lineage>
</organism>
<dbReference type="Pfam" id="PF03544">
    <property type="entry name" value="TonB_C"/>
    <property type="match status" value="1"/>
</dbReference>
<gene>
    <name evidence="12" type="ORF">ACFSRY_13425</name>
</gene>
<keyword evidence="5" id="KW-0997">Cell inner membrane</keyword>
<keyword evidence="7" id="KW-0653">Protein transport</keyword>
<dbReference type="NCBIfam" id="TIGR01352">
    <property type="entry name" value="tonB_Cterm"/>
    <property type="match status" value="1"/>
</dbReference>
<evidence type="ECO:0000256" key="6">
    <source>
        <dbReference type="ARBA" id="ARBA00022692"/>
    </source>
</evidence>
<dbReference type="InterPro" id="IPR051045">
    <property type="entry name" value="TonB-dependent_transducer"/>
</dbReference>
<evidence type="ECO:0000256" key="1">
    <source>
        <dbReference type="ARBA" id="ARBA00004383"/>
    </source>
</evidence>
<sequence length="417" mass="45406">MKNRKSLSYLIALVLLNSSLLFFSAALAQTSVPTEKVYSYVSGMPEYQGGTTEMLNFIASNTHYPQEAREAGAEGLVVVTFIVETNGSISDIKVEKCISASLDNEAVRIASLTSGKWKTGKHNNKPVRVRYTLPIKFSLDADNNPAIQHRMPQFKGGQVAMVQAIYKHLSLPAAVQKENISALLDVNFTIDTDGSVSGIAVAGTKLKKTVGTGADMDYIDASTFNVQNKSILALLSEAAAEAVKSTSGMWEPGLRNGKPIAAEVTLPVLLPGSGKADPKQQLSTMFLTYQSDAYDRKSVYETHEVDVSPTLKDMPLEKFLAKHLRYPDTSFEGTVKVSFLVFQDGRFVGPITSVSDTQKTVANEIARVFELTEENWLPAKKNTQSVTVMHTITIDFVPELRADKPTSPTSATVVVTK</sequence>
<keyword evidence="13" id="KW-1185">Reference proteome</keyword>
<protein>
    <submittedName>
        <fullName evidence="12">TonB family protein</fullName>
    </submittedName>
</protein>
<comment type="caution">
    <text evidence="12">The sequence shown here is derived from an EMBL/GenBank/DDBJ whole genome shotgun (WGS) entry which is preliminary data.</text>
</comment>
<evidence type="ECO:0000256" key="3">
    <source>
        <dbReference type="ARBA" id="ARBA00022448"/>
    </source>
</evidence>
<dbReference type="RefSeq" id="WP_377508427.1">
    <property type="nucleotide sequence ID" value="NZ_JBHULU010000020.1"/>
</dbReference>
<evidence type="ECO:0000259" key="11">
    <source>
        <dbReference type="PROSITE" id="PS52015"/>
    </source>
</evidence>
<accession>A0ABW5IMN3</accession>
<evidence type="ECO:0000313" key="13">
    <source>
        <dbReference type="Proteomes" id="UP001597544"/>
    </source>
</evidence>
<evidence type="ECO:0000256" key="7">
    <source>
        <dbReference type="ARBA" id="ARBA00022927"/>
    </source>
</evidence>
<dbReference type="Gene3D" id="3.30.1150.10">
    <property type="match status" value="3"/>
</dbReference>
<proteinExistence type="inferred from homology"/>
<evidence type="ECO:0000256" key="9">
    <source>
        <dbReference type="ARBA" id="ARBA00023136"/>
    </source>
</evidence>
<feature type="chain" id="PRO_5046715693" evidence="10">
    <location>
        <begin position="29"/>
        <end position="417"/>
    </location>
</feature>
<keyword evidence="8" id="KW-1133">Transmembrane helix</keyword>